<sequence>MSISQSENTIQTEQQKCKRRKKLSKENINNKIEAQKNLNSSGSNRNKQEVKDKKKKVSNRINKNVSNSRQMSLKESFLNHSKIKLLRSHKNSKNSKNDSTLVKERSTKRVSVMKRKQPIYDCVSPENPKESTNEIYEFKFDINDSKERLPKKQKRKVTIKKTLINKKKKNVVNSKRNLQETKVRKKTSITGELEKIKEKDPVESVQNKMSVEPLSKKEDLVENPEPDVEENPKPDVEENRDSKESENIIKEQNEDKKIMKPVILSIKKLNDKRILLKDMSQISNSADFKPFRPTSVFNNRLTIQQKNVINSSLFEKSLSPIMKLSENLQINSPWRASPLLTFSQVKNMFQSTPQSKKYNIVSKNFVRSLNDESKQYGNILKARNNLQKNDKNMTLSSRSVIKLNESNMEIKNAFGFNDEDSNQDISSVEYKIINDKEEENKSIQTNLGQYNTKPTARLSIGEIKNKLLVKKLKKNVQNEIKEIKKSPIKERNEQKIVDITNFSDTFDVLSETNETSVVDVSEIPLFTDMEPSHFTTPPRYSYKRKRAVRFSFSEGSEGEEVFIKQEKKRNKNDKLKKEQNKRLMEWVKDINATFSEIDQHELTIV</sequence>
<feature type="compositionally biased region" description="Basic residues" evidence="1">
    <location>
        <begin position="81"/>
        <end position="93"/>
    </location>
</feature>
<organism evidence="2 3">
    <name type="scientific">Habropoda laboriosa</name>
    <dbReference type="NCBI Taxonomy" id="597456"/>
    <lineage>
        <taxon>Eukaryota</taxon>
        <taxon>Metazoa</taxon>
        <taxon>Ecdysozoa</taxon>
        <taxon>Arthropoda</taxon>
        <taxon>Hexapoda</taxon>
        <taxon>Insecta</taxon>
        <taxon>Pterygota</taxon>
        <taxon>Neoptera</taxon>
        <taxon>Endopterygota</taxon>
        <taxon>Hymenoptera</taxon>
        <taxon>Apocrita</taxon>
        <taxon>Aculeata</taxon>
        <taxon>Apoidea</taxon>
        <taxon>Anthophila</taxon>
        <taxon>Apidae</taxon>
        <taxon>Habropoda</taxon>
    </lineage>
</organism>
<protein>
    <submittedName>
        <fullName evidence="2">Uncharacterized protein</fullName>
    </submittedName>
</protein>
<evidence type="ECO:0000256" key="1">
    <source>
        <dbReference type="SAM" id="MobiDB-lite"/>
    </source>
</evidence>
<feature type="region of interest" description="Disordered" evidence="1">
    <location>
        <begin position="200"/>
        <end position="252"/>
    </location>
</feature>
<dbReference type="STRING" id="597456.A0A0L7R1G2"/>
<feature type="compositionally biased region" description="Basic and acidic residues" evidence="1">
    <location>
        <begin position="230"/>
        <end position="252"/>
    </location>
</feature>
<feature type="compositionally biased region" description="Low complexity" evidence="1">
    <location>
        <begin position="59"/>
        <end position="69"/>
    </location>
</feature>
<feature type="region of interest" description="Disordered" evidence="1">
    <location>
        <begin position="1"/>
        <end position="112"/>
    </location>
</feature>
<feature type="compositionally biased region" description="Polar residues" evidence="1">
    <location>
        <begin position="26"/>
        <end position="43"/>
    </location>
</feature>
<dbReference type="AlphaFoldDB" id="A0A0L7R1G2"/>
<gene>
    <name evidence="2" type="ORF">WH47_00213</name>
</gene>
<dbReference type="Proteomes" id="UP000053825">
    <property type="component" value="Unassembled WGS sequence"/>
</dbReference>
<evidence type="ECO:0000313" key="3">
    <source>
        <dbReference type="Proteomes" id="UP000053825"/>
    </source>
</evidence>
<dbReference type="OrthoDB" id="7695927at2759"/>
<feature type="compositionally biased region" description="Polar residues" evidence="1">
    <location>
        <begin position="1"/>
        <end position="14"/>
    </location>
</feature>
<name>A0A0L7R1G2_9HYME</name>
<dbReference type="EMBL" id="KQ414667">
    <property type="protein sequence ID" value="KOC64710.1"/>
    <property type="molecule type" value="Genomic_DNA"/>
</dbReference>
<dbReference type="InterPro" id="IPR018247">
    <property type="entry name" value="EF_Hand_1_Ca_BS"/>
</dbReference>
<keyword evidence="3" id="KW-1185">Reference proteome</keyword>
<accession>A0A0L7R1G2</accession>
<evidence type="ECO:0000313" key="2">
    <source>
        <dbReference type="EMBL" id="KOC64710.1"/>
    </source>
</evidence>
<reference evidence="2 3" key="1">
    <citation type="submission" date="2015-07" db="EMBL/GenBank/DDBJ databases">
        <title>The genome of Habropoda laboriosa.</title>
        <authorList>
            <person name="Pan H."/>
            <person name="Kapheim K."/>
        </authorList>
    </citation>
    <scope>NUCLEOTIDE SEQUENCE [LARGE SCALE GENOMIC DNA]</scope>
    <source>
        <strain evidence="2">0110345459</strain>
    </source>
</reference>
<proteinExistence type="predicted"/>
<dbReference type="PROSITE" id="PS00018">
    <property type="entry name" value="EF_HAND_1"/>
    <property type="match status" value="1"/>
</dbReference>